<keyword evidence="1" id="KW-0812">Transmembrane</keyword>
<sequence>AGTRGNSVPDRYDLLDRDRYYLVNGFFDTHVSMRAGRQRYSEVQDPTDASRDAIEEETDHNPVFSAVMIISIVIIFTIRQ</sequence>
<protein>
    <submittedName>
        <fullName evidence="2">Uncharacterized protein</fullName>
    </submittedName>
</protein>
<dbReference type="AlphaFoldDB" id="A0AAV5UL83"/>
<feature type="transmembrane region" description="Helical" evidence="1">
    <location>
        <begin position="62"/>
        <end position="78"/>
    </location>
</feature>
<feature type="non-terminal residue" evidence="2">
    <location>
        <position position="1"/>
    </location>
</feature>
<organism evidence="2 3">
    <name type="scientific">Pristionchus entomophagus</name>
    <dbReference type="NCBI Taxonomy" id="358040"/>
    <lineage>
        <taxon>Eukaryota</taxon>
        <taxon>Metazoa</taxon>
        <taxon>Ecdysozoa</taxon>
        <taxon>Nematoda</taxon>
        <taxon>Chromadorea</taxon>
        <taxon>Rhabditida</taxon>
        <taxon>Rhabditina</taxon>
        <taxon>Diplogasteromorpha</taxon>
        <taxon>Diplogasteroidea</taxon>
        <taxon>Neodiplogasteridae</taxon>
        <taxon>Pristionchus</taxon>
    </lineage>
</organism>
<keyword evidence="3" id="KW-1185">Reference proteome</keyword>
<proteinExistence type="predicted"/>
<name>A0AAV5UL83_9BILA</name>
<gene>
    <name evidence="2" type="ORF">PENTCL1PPCAC_29236</name>
</gene>
<dbReference type="Proteomes" id="UP001432027">
    <property type="component" value="Unassembled WGS sequence"/>
</dbReference>
<evidence type="ECO:0000256" key="1">
    <source>
        <dbReference type="SAM" id="Phobius"/>
    </source>
</evidence>
<accession>A0AAV5UL83</accession>
<keyword evidence="1" id="KW-1133">Transmembrane helix</keyword>
<evidence type="ECO:0000313" key="2">
    <source>
        <dbReference type="EMBL" id="GMT07062.1"/>
    </source>
</evidence>
<reference evidence="2" key="1">
    <citation type="submission" date="2023-10" db="EMBL/GenBank/DDBJ databases">
        <title>Genome assembly of Pristionchus species.</title>
        <authorList>
            <person name="Yoshida K."/>
            <person name="Sommer R.J."/>
        </authorList>
    </citation>
    <scope>NUCLEOTIDE SEQUENCE</scope>
    <source>
        <strain evidence="2">RS0144</strain>
    </source>
</reference>
<feature type="non-terminal residue" evidence="2">
    <location>
        <position position="80"/>
    </location>
</feature>
<evidence type="ECO:0000313" key="3">
    <source>
        <dbReference type="Proteomes" id="UP001432027"/>
    </source>
</evidence>
<comment type="caution">
    <text evidence="2">The sequence shown here is derived from an EMBL/GenBank/DDBJ whole genome shotgun (WGS) entry which is preliminary data.</text>
</comment>
<keyword evidence="1" id="KW-0472">Membrane</keyword>
<dbReference type="EMBL" id="BTSX01000006">
    <property type="protein sequence ID" value="GMT07062.1"/>
    <property type="molecule type" value="Genomic_DNA"/>
</dbReference>